<gene>
    <name evidence="2" type="ORF">QJS10_CPB14g01558</name>
</gene>
<dbReference type="Proteomes" id="UP001180020">
    <property type="component" value="Unassembled WGS sequence"/>
</dbReference>
<accession>A0AAV9DEC6</accession>
<feature type="compositionally biased region" description="Polar residues" evidence="1">
    <location>
        <begin position="160"/>
        <end position="181"/>
    </location>
</feature>
<feature type="region of interest" description="Disordered" evidence="1">
    <location>
        <begin position="32"/>
        <end position="77"/>
    </location>
</feature>
<evidence type="ECO:0000313" key="3">
    <source>
        <dbReference type="Proteomes" id="UP001180020"/>
    </source>
</evidence>
<feature type="compositionally biased region" description="Basic and acidic residues" evidence="1">
    <location>
        <begin position="32"/>
        <end position="50"/>
    </location>
</feature>
<reference evidence="2" key="2">
    <citation type="submission" date="2023-06" db="EMBL/GenBank/DDBJ databases">
        <authorList>
            <person name="Ma L."/>
            <person name="Liu K.-W."/>
            <person name="Li Z."/>
            <person name="Hsiao Y.-Y."/>
            <person name="Qi Y."/>
            <person name="Fu T."/>
            <person name="Tang G."/>
            <person name="Zhang D."/>
            <person name="Sun W.-H."/>
            <person name="Liu D.-K."/>
            <person name="Li Y."/>
            <person name="Chen G.-Z."/>
            <person name="Liu X.-D."/>
            <person name="Liao X.-Y."/>
            <person name="Jiang Y.-T."/>
            <person name="Yu X."/>
            <person name="Hao Y."/>
            <person name="Huang J."/>
            <person name="Zhao X.-W."/>
            <person name="Ke S."/>
            <person name="Chen Y.-Y."/>
            <person name="Wu W.-L."/>
            <person name="Hsu J.-L."/>
            <person name="Lin Y.-F."/>
            <person name="Huang M.-D."/>
            <person name="Li C.-Y."/>
            <person name="Huang L."/>
            <person name="Wang Z.-W."/>
            <person name="Zhao X."/>
            <person name="Zhong W.-Y."/>
            <person name="Peng D.-H."/>
            <person name="Ahmad S."/>
            <person name="Lan S."/>
            <person name="Zhang J.-S."/>
            <person name="Tsai W.-C."/>
            <person name="Van De Peer Y."/>
            <person name="Liu Z.-J."/>
        </authorList>
    </citation>
    <scope>NUCLEOTIDE SEQUENCE</scope>
    <source>
        <strain evidence="2">CP</strain>
        <tissue evidence="2">Leaves</tissue>
    </source>
</reference>
<feature type="compositionally biased region" description="Basic and acidic residues" evidence="1">
    <location>
        <begin position="60"/>
        <end position="72"/>
    </location>
</feature>
<organism evidence="2 3">
    <name type="scientific">Acorus calamus</name>
    <name type="common">Sweet flag</name>
    <dbReference type="NCBI Taxonomy" id="4465"/>
    <lineage>
        <taxon>Eukaryota</taxon>
        <taxon>Viridiplantae</taxon>
        <taxon>Streptophyta</taxon>
        <taxon>Embryophyta</taxon>
        <taxon>Tracheophyta</taxon>
        <taxon>Spermatophyta</taxon>
        <taxon>Magnoliopsida</taxon>
        <taxon>Liliopsida</taxon>
        <taxon>Acoraceae</taxon>
        <taxon>Acorus</taxon>
    </lineage>
</organism>
<evidence type="ECO:0000256" key="1">
    <source>
        <dbReference type="SAM" id="MobiDB-lite"/>
    </source>
</evidence>
<dbReference type="EMBL" id="JAUJYO010000014">
    <property type="protein sequence ID" value="KAK1298758.1"/>
    <property type="molecule type" value="Genomic_DNA"/>
</dbReference>
<comment type="caution">
    <text evidence="2">The sequence shown here is derived from an EMBL/GenBank/DDBJ whole genome shotgun (WGS) entry which is preliminary data.</text>
</comment>
<feature type="region of interest" description="Disordered" evidence="1">
    <location>
        <begin position="139"/>
        <end position="181"/>
    </location>
</feature>
<keyword evidence="3" id="KW-1185">Reference proteome</keyword>
<reference evidence="2" key="1">
    <citation type="journal article" date="2023" name="Nat. Commun.">
        <title>Diploid and tetraploid genomes of Acorus and the evolution of monocots.</title>
        <authorList>
            <person name="Ma L."/>
            <person name="Liu K.W."/>
            <person name="Li Z."/>
            <person name="Hsiao Y.Y."/>
            <person name="Qi Y."/>
            <person name="Fu T."/>
            <person name="Tang G.D."/>
            <person name="Zhang D."/>
            <person name="Sun W.H."/>
            <person name="Liu D.K."/>
            <person name="Li Y."/>
            <person name="Chen G.Z."/>
            <person name="Liu X.D."/>
            <person name="Liao X.Y."/>
            <person name="Jiang Y.T."/>
            <person name="Yu X."/>
            <person name="Hao Y."/>
            <person name="Huang J."/>
            <person name="Zhao X.W."/>
            <person name="Ke S."/>
            <person name="Chen Y.Y."/>
            <person name="Wu W.L."/>
            <person name="Hsu J.L."/>
            <person name="Lin Y.F."/>
            <person name="Huang M.D."/>
            <person name="Li C.Y."/>
            <person name="Huang L."/>
            <person name="Wang Z.W."/>
            <person name="Zhao X."/>
            <person name="Zhong W.Y."/>
            <person name="Peng D.H."/>
            <person name="Ahmad S."/>
            <person name="Lan S."/>
            <person name="Zhang J.S."/>
            <person name="Tsai W.C."/>
            <person name="Van de Peer Y."/>
            <person name="Liu Z.J."/>
        </authorList>
    </citation>
    <scope>NUCLEOTIDE SEQUENCE</scope>
    <source>
        <strain evidence="2">CP</strain>
    </source>
</reference>
<name>A0AAV9DEC6_ACOCL</name>
<protein>
    <submittedName>
        <fullName evidence="2">Uncharacterized protein</fullName>
    </submittedName>
</protein>
<evidence type="ECO:0000313" key="2">
    <source>
        <dbReference type="EMBL" id="KAK1298758.1"/>
    </source>
</evidence>
<proteinExistence type="predicted"/>
<sequence>MVVAYGREAFRICVETKQTPMASKRSWADLVREAAGEKERSPHAEVDSTRNHTGSRKRTSSHDHPTRRETQQRTRTIRVVEVVRSKGTDRSKLVTLTDTQSLLTSGPKIRSEVHRVLSEERGRQPITPEGHIALQRQKARKSSHEQEMDSPLSPVGDGGSQANADSETEGTTKAHIQNPNPFGTDGSWTWIRRDLHGLVEPINIQIG</sequence>
<dbReference type="AlphaFoldDB" id="A0AAV9DEC6"/>